<evidence type="ECO:0000313" key="3">
    <source>
        <dbReference type="Proteomes" id="UP001519460"/>
    </source>
</evidence>
<organism evidence="2 3">
    <name type="scientific">Batillaria attramentaria</name>
    <dbReference type="NCBI Taxonomy" id="370345"/>
    <lineage>
        <taxon>Eukaryota</taxon>
        <taxon>Metazoa</taxon>
        <taxon>Spiralia</taxon>
        <taxon>Lophotrochozoa</taxon>
        <taxon>Mollusca</taxon>
        <taxon>Gastropoda</taxon>
        <taxon>Caenogastropoda</taxon>
        <taxon>Sorbeoconcha</taxon>
        <taxon>Cerithioidea</taxon>
        <taxon>Batillariidae</taxon>
        <taxon>Batillaria</taxon>
    </lineage>
</organism>
<dbReference type="Gene3D" id="1.10.287.70">
    <property type="match status" value="1"/>
</dbReference>
<comment type="caution">
    <text evidence="2">The sequence shown here is derived from an EMBL/GenBank/DDBJ whole genome shotgun (WGS) entry which is preliminary data.</text>
</comment>
<keyword evidence="3" id="KW-1185">Reference proteome</keyword>
<gene>
    <name evidence="2" type="ORF">BaRGS_00003185</name>
</gene>
<reference evidence="2 3" key="1">
    <citation type="journal article" date="2023" name="Sci. Data">
        <title>Genome assembly of the Korean intertidal mud-creeper Batillaria attramentaria.</title>
        <authorList>
            <person name="Patra A.K."/>
            <person name="Ho P.T."/>
            <person name="Jun S."/>
            <person name="Lee S.J."/>
            <person name="Kim Y."/>
            <person name="Won Y.J."/>
        </authorList>
    </citation>
    <scope>NUCLEOTIDE SEQUENCE [LARGE SCALE GENOMIC DNA]</scope>
    <source>
        <strain evidence="2">Wonlab-2016</strain>
    </source>
</reference>
<dbReference type="EMBL" id="JACVVK020000010">
    <property type="protein sequence ID" value="KAK7505440.1"/>
    <property type="molecule type" value="Genomic_DNA"/>
</dbReference>
<keyword evidence="1" id="KW-0472">Membrane</keyword>
<dbReference type="AlphaFoldDB" id="A0ABD0M1L3"/>
<proteinExistence type="predicted"/>
<protein>
    <recommendedName>
        <fullName evidence="4">CcmD family protein</fullName>
    </recommendedName>
</protein>
<dbReference type="Proteomes" id="UP001519460">
    <property type="component" value="Unassembled WGS sequence"/>
</dbReference>
<evidence type="ECO:0000313" key="2">
    <source>
        <dbReference type="EMBL" id="KAK7505440.1"/>
    </source>
</evidence>
<name>A0ABD0M1L3_9CAEN</name>
<keyword evidence="1" id="KW-0812">Transmembrane</keyword>
<feature type="non-terminal residue" evidence="2">
    <location>
        <position position="1"/>
    </location>
</feature>
<accession>A0ABD0M1L3</accession>
<sequence length="63" mass="7276">IHEKRISEGILHETYEVVAYIWILFGLAYVSLVIKYISDALISKAEKVEQKTVKRLGVRVTQE</sequence>
<feature type="transmembrane region" description="Helical" evidence="1">
    <location>
        <begin position="17"/>
        <end position="37"/>
    </location>
</feature>
<evidence type="ECO:0008006" key="4">
    <source>
        <dbReference type="Google" id="ProtNLM"/>
    </source>
</evidence>
<keyword evidence="1" id="KW-1133">Transmembrane helix</keyword>
<evidence type="ECO:0000256" key="1">
    <source>
        <dbReference type="SAM" id="Phobius"/>
    </source>
</evidence>